<dbReference type="AlphaFoldDB" id="A0A7X2IPG5"/>
<dbReference type="Proteomes" id="UP000446768">
    <property type="component" value="Unassembled WGS sequence"/>
</dbReference>
<organism evidence="2 3">
    <name type="scientific">Pseudoduganella rivuli</name>
    <dbReference type="NCBI Taxonomy" id="2666085"/>
    <lineage>
        <taxon>Bacteria</taxon>
        <taxon>Pseudomonadati</taxon>
        <taxon>Pseudomonadota</taxon>
        <taxon>Betaproteobacteria</taxon>
        <taxon>Burkholderiales</taxon>
        <taxon>Oxalobacteraceae</taxon>
        <taxon>Telluria group</taxon>
        <taxon>Pseudoduganella</taxon>
    </lineage>
</organism>
<name>A0A7X2IPG5_9BURK</name>
<reference evidence="2 3" key="1">
    <citation type="submission" date="2019-11" db="EMBL/GenBank/DDBJ databases">
        <title>Novel species isolated from a subtropical stream in China.</title>
        <authorList>
            <person name="Lu H."/>
        </authorList>
    </citation>
    <scope>NUCLEOTIDE SEQUENCE [LARGE SCALE GENOMIC DNA]</scope>
    <source>
        <strain evidence="2 3">FT92W</strain>
    </source>
</reference>
<feature type="region of interest" description="Disordered" evidence="1">
    <location>
        <begin position="1"/>
        <end position="22"/>
    </location>
</feature>
<comment type="caution">
    <text evidence="2">The sequence shown here is derived from an EMBL/GenBank/DDBJ whole genome shotgun (WGS) entry which is preliminary data.</text>
</comment>
<evidence type="ECO:0000256" key="1">
    <source>
        <dbReference type="SAM" id="MobiDB-lite"/>
    </source>
</evidence>
<evidence type="ECO:0000313" key="3">
    <source>
        <dbReference type="Proteomes" id="UP000446768"/>
    </source>
</evidence>
<evidence type="ECO:0008006" key="4">
    <source>
        <dbReference type="Google" id="ProtNLM"/>
    </source>
</evidence>
<proteinExistence type="predicted"/>
<evidence type="ECO:0000313" key="2">
    <source>
        <dbReference type="EMBL" id="MRV73342.1"/>
    </source>
</evidence>
<sequence>MQNKKRPAPRKNNSPPEDQDDVLSDALCALALELAEQEDAETEGAELRRKHNDFVRLVRKYVQQQKDELLYTAVMQARDEDVAAWRMLRETVEEAAGTIHVRRDNAPDMEINAFAIPVFVHSTGGLVQDQEFQDDAAYDALLASFTQAGLEAPKARVVLVRHAYDLGEMSRIRYGHLNAMVREAASAMMDKKVSAAPALDRSIGGWPKNDFGPDDSAVELRFLLGFALKRADDPFYAAPADEAAQDDYYAARMERYRQWTVDMAPLVARCLAGERSVQLNFLYQDLFYGALEQGRLEFAMLEMLAQLRAVLDGGVAPARIVIAPAEARNETVLRVVLYGADGSRLVACDKPVDPDCDIDVEVDDVADALSTLGIAPEAIELAAGYDNLGRPMDARPLGH</sequence>
<dbReference type="EMBL" id="WKJJ01000010">
    <property type="protein sequence ID" value="MRV73342.1"/>
    <property type="molecule type" value="Genomic_DNA"/>
</dbReference>
<protein>
    <recommendedName>
        <fullName evidence="4">DUF2863 family protein</fullName>
    </recommendedName>
</protein>
<gene>
    <name evidence="2" type="ORF">GJ700_16645</name>
</gene>
<accession>A0A7X2IPG5</accession>
<dbReference type="RefSeq" id="WP_154375841.1">
    <property type="nucleotide sequence ID" value="NZ_WKJJ01000010.1"/>
</dbReference>
<keyword evidence="3" id="KW-1185">Reference proteome</keyword>